<evidence type="ECO:0000313" key="4">
    <source>
        <dbReference type="Proteomes" id="UP000228531"/>
    </source>
</evidence>
<name>A0A2M8WP10_9RHOB</name>
<keyword evidence="3" id="KW-0808">Transferase</keyword>
<dbReference type="Gene3D" id="3.40.50.2000">
    <property type="entry name" value="Glycogen Phosphorylase B"/>
    <property type="match status" value="2"/>
</dbReference>
<proteinExistence type="predicted"/>
<feature type="domain" description="Glycosyltransferase subfamily 4-like N-terminal" evidence="2">
    <location>
        <begin position="23"/>
        <end position="180"/>
    </location>
</feature>
<keyword evidence="4" id="KW-1185">Reference proteome</keyword>
<dbReference type="RefSeq" id="WP_100367468.1">
    <property type="nucleotide sequence ID" value="NZ_PGTY01000001.1"/>
</dbReference>
<reference evidence="3 4" key="1">
    <citation type="submission" date="2017-11" db="EMBL/GenBank/DDBJ databases">
        <title>Genomic Encyclopedia of Archaeal and Bacterial Type Strains, Phase II (KMG-II): From Individual Species to Whole Genera.</title>
        <authorList>
            <person name="Goeker M."/>
        </authorList>
    </citation>
    <scope>NUCLEOTIDE SEQUENCE [LARGE SCALE GENOMIC DNA]</scope>
    <source>
        <strain evidence="3 4">DSM 29128</strain>
    </source>
</reference>
<protein>
    <submittedName>
        <fullName evidence="3">Glycosyltransferase involved in cell wall biosynthesis</fullName>
    </submittedName>
</protein>
<sequence>MTPAGLLPSDDVVHFYLPSFAGGGAERFFIRIANQIAVGGRPVTFIVNHATGPLRDLLSNSVKLHILGVSKATLAVPRLVTYMKHHKPKVLISALTRTNLAALLSARIAKVGTRVIVCERNQYSALLHELDPLRKRVMTWFVRRLYPTAHAVIGNTAEVTQDIAGVARLAPEQTGIIYNAAPDIAQIDAARNSDTTHPWLDDDQPLAVAIGRLMPQKDYATMLGAVARTKQPLRLLVLGEGPLQEELEDMARDLNIDDRVSFLGFQMDRFAYLVRANIFLLSSRTEGFPNALIEAVAAGVPAVSTDCAGGGAREIMGREFPDRIVPVADTEAMAKAIDAVLAARNSASADQDRQRIADIAARYQIGEIANAFLAKALI</sequence>
<dbReference type="PANTHER" id="PTHR12526">
    <property type="entry name" value="GLYCOSYLTRANSFERASE"/>
    <property type="match status" value="1"/>
</dbReference>
<dbReference type="Pfam" id="PF13439">
    <property type="entry name" value="Glyco_transf_4"/>
    <property type="match status" value="1"/>
</dbReference>
<dbReference type="InterPro" id="IPR028098">
    <property type="entry name" value="Glyco_trans_4-like_N"/>
</dbReference>
<dbReference type="CDD" id="cd03811">
    <property type="entry name" value="GT4_GT28_WabH-like"/>
    <property type="match status" value="1"/>
</dbReference>
<evidence type="ECO:0000259" key="2">
    <source>
        <dbReference type="Pfam" id="PF13439"/>
    </source>
</evidence>
<evidence type="ECO:0000259" key="1">
    <source>
        <dbReference type="Pfam" id="PF00534"/>
    </source>
</evidence>
<dbReference type="EMBL" id="PGTY01000001">
    <property type="protein sequence ID" value="PJI92675.1"/>
    <property type="molecule type" value="Genomic_DNA"/>
</dbReference>
<dbReference type="Proteomes" id="UP000228531">
    <property type="component" value="Unassembled WGS sequence"/>
</dbReference>
<organism evidence="3 4">
    <name type="scientific">Yoonia maricola</name>
    <dbReference type="NCBI Taxonomy" id="420999"/>
    <lineage>
        <taxon>Bacteria</taxon>
        <taxon>Pseudomonadati</taxon>
        <taxon>Pseudomonadota</taxon>
        <taxon>Alphaproteobacteria</taxon>
        <taxon>Rhodobacterales</taxon>
        <taxon>Paracoccaceae</taxon>
        <taxon>Yoonia</taxon>
    </lineage>
</organism>
<dbReference type="InterPro" id="IPR001296">
    <property type="entry name" value="Glyco_trans_1"/>
</dbReference>
<comment type="caution">
    <text evidence="3">The sequence shown here is derived from an EMBL/GenBank/DDBJ whole genome shotgun (WGS) entry which is preliminary data.</text>
</comment>
<dbReference type="AlphaFoldDB" id="A0A2M8WP10"/>
<dbReference type="SUPFAM" id="SSF53756">
    <property type="entry name" value="UDP-Glycosyltransferase/glycogen phosphorylase"/>
    <property type="match status" value="1"/>
</dbReference>
<feature type="domain" description="Glycosyl transferase family 1" evidence="1">
    <location>
        <begin position="201"/>
        <end position="346"/>
    </location>
</feature>
<dbReference type="Pfam" id="PF00534">
    <property type="entry name" value="Glycos_transf_1"/>
    <property type="match status" value="1"/>
</dbReference>
<evidence type="ECO:0000313" key="3">
    <source>
        <dbReference type="EMBL" id="PJI92675.1"/>
    </source>
</evidence>
<dbReference type="OrthoDB" id="9790710at2"/>
<gene>
    <name evidence="3" type="ORF">BC777_1534</name>
</gene>
<dbReference type="GO" id="GO:0016757">
    <property type="term" value="F:glycosyltransferase activity"/>
    <property type="evidence" value="ECO:0007669"/>
    <property type="project" value="InterPro"/>
</dbReference>
<accession>A0A2M8WP10</accession>